<reference evidence="2 3" key="1">
    <citation type="submission" date="2019-04" db="EMBL/GenBank/DDBJ databases">
        <title>Comparative genomics and transcriptomics to analyze fruiting body development in filamentous ascomycetes.</title>
        <authorList>
            <consortium name="DOE Joint Genome Institute"/>
            <person name="Lutkenhaus R."/>
            <person name="Traeger S."/>
            <person name="Breuer J."/>
            <person name="Kuo A."/>
            <person name="Lipzen A."/>
            <person name="Pangilinan J."/>
            <person name="Dilworth D."/>
            <person name="Sandor L."/>
            <person name="Poggeler S."/>
            <person name="Barry K."/>
            <person name="Grigoriev I.V."/>
            <person name="Nowrousian M."/>
        </authorList>
    </citation>
    <scope>NUCLEOTIDE SEQUENCE [LARGE SCALE GENOMIC DNA]</scope>
    <source>
        <strain evidence="2 3">CBS 389.68</strain>
    </source>
</reference>
<protein>
    <submittedName>
        <fullName evidence="2">Uncharacterized protein</fullName>
    </submittedName>
</protein>
<organism evidence="2 3">
    <name type="scientific">Ascodesmis nigricans</name>
    <dbReference type="NCBI Taxonomy" id="341454"/>
    <lineage>
        <taxon>Eukaryota</taxon>
        <taxon>Fungi</taxon>
        <taxon>Dikarya</taxon>
        <taxon>Ascomycota</taxon>
        <taxon>Pezizomycotina</taxon>
        <taxon>Pezizomycetes</taxon>
        <taxon>Pezizales</taxon>
        <taxon>Ascodesmidaceae</taxon>
        <taxon>Ascodesmis</taxon>
    </lineage>
</organism>
<sequence>MNWLRSCGVGVCVRSVCPTCNLNYSWRPESLSSPPPKLLSSIVRTVRDLARTVFPPGSASTRPETSISTYPAHSSTHSQHLSSTTTPTAPQARALIRSTIIFFPPSKRNRARNHPVISLTCVRLFEAFDRCHTKTAWPWSQL</sequence>
<name>A0A4S2N6U0_9PEZI</name>
<dbReference type="AlphaFoldDB" id="A0A4S2N6U0"/>
<evidence type="ECO:0000313" key="2">
    <source>
        <dbReference type="EMBL" id="TGZ84886.1"/>
    </source>
</evidence>
<feature type="compositionally biased region" description="Low complexity" evidence="1">
    <location>
        <begin position="73"/>
        <end position="88"/>
    </location>
</feature>
<feature type="compositionally biased region" description="Polar residues" evidence="1">
    <location>
        <begin position="58"/>
        <end position="72"/>
    </location>
</feature>
<dbReference type="EMBL" id="ML220112">
    <property type="protein sequence ID" value="TGZ84886.1"/>
    <property type="molecule type" value="Genomic_DNA"/>
</dbReference>
<gene>
    <name evidence="2" type="ORF">EX30DRAFT_11832</name>
</gene>
<dbReference type="InParanoid" id="A0A4S2N6U0"/>
<evidence type="ECO:0000256" key="1">
    <source>
        <dbReference type="SAM" id="MobiDB-lite"/>
    </source>
</evidence>
<feature type="region of interest" description="Disordered" evidence="1">
    <location>
        <begin position="54"/>
        <end position="88"/>
    </location>
</feature>
<keyword evidence="3" id="KW-1185">Reference proteome</keyword>
<proteinExistence type="predicted"/>
<dbReference type="OrthoDB" id="421226at2759"/>
<accession>A0A4S2N6U0</accession>
<dbReference type="Proteomes" id="UP000298138">
    <property type="component" value="Unassembled WGS sequence"/>
</dbReference>
<evidence type="ECO:0000313" key="3">
    <source>
        <dbReference type="Proteomes" id="UP000298138"/>
    </source>
</evidence>